<evidence type="ECO:0000256" key="2">
    <source>
        <dbReference type="ARBA" id="ARBA00022737"/>
    </source>
</evidence>
<keyword evidence="2" id="KW-0677">Repeat</keyword>
<dbReference type="FunFam" id="1.10.8.270:FF:000002">
    <property type="entry name" value="TBC1 domain family member 9B"/>
    <property type="match status" value="1"/>
</dbReference>
<dbReference type="Pfam" id="PF00566">
    <property type="entry name" value="RabGAP-TBC"/>
    <property type="match status" value="1"/>
</dbReference>
<dbReference type="Gene3D" id="2.30.29.30">
    <property type="entry name" value="Pleckstrin-homology domain (PH domain)/Phosphotyrosine-binding domain (PTB)"/>
    <property type="match status" value="2"/>
</dbReference>
<dbReference type="CDD" id="cd13349">
    <property type="entry name" value="PH-GRAM1_TBC1D8"/>
    <property type="match status" value="1"/>
</dbReference>
<dbReference type="FunFam" id="1.10.238.10:FF:000153">
    <property type="entry name" value="TBC1 domain family member 8 isoform X2"/>
    <property type="match status" value="1"/>
</dbReference>
<dbReference type="InterPro" id="IPR035969">
    <property type="entry name" value="Rab-GAP_TBC_sf"/>
</dbReference>
<keyword evidence="1" id="KW-0343">GTPase activation</keyword>
<proteinExistence type="predicted"/>
<dbReference type="SMART" id="SM00568">
    <property type="entry name" value="GRAM"/>
    <property type="match status" value="2"/>
</dbReference>
<dbReference type="FunFam" id="1.10.472.80:FF:000030">
    <property type="entry name" value="TBC1 domain family member 8 isoform X2"/>
    <property type="match status" value="1"/>
</dbReference>
<dbReference type="Gene3D" id="1.10.238.10">
    <property type="entry name" value="EF-hand"/>
    <property type="match status" value="1"/>
</dbReference>
<dbReference type="InterPro" id="IPR036009">
    <property type="entry name" value="TBC1D8_PH-GRAM1"/>
</dbReference>
<dbReference type="CDD" id="cd13353">
    <property type="entry name" value="PH-GRAM2_TBC1D8"/>
    <property type="match status" value="1"/>
</dbReference>
<dbReference type="Pfam" id="PF02893">
    <property type="entry name" value="GRAM"/>
    <property type="match status" value="2"/>
</dbReference>
<evidence type="ECO:0000313" key="10">
    <source>
        <dbReference type="Proteomes" id="UP000694570"/>
    </source>
</evidence>
<dbReference type="InterPro" id="IPR036016">
    <property type="entry name" value="TBC1D8_PH-GRAM2"/>
</dbReference>
<feature type="coiled-coil region" evidence="6">
    <location>
        <begin position="954"/>
        <end position="981"/>
    </location>
</feature>
<feature type="domain" description="Rab-GAP TBC" evidence="8">
    <location>
        <begin position="494"/>
        <end position="682"/>
    </location>
</feature>
<evidence type="ECO:0000256" key="4">
    <source>
        <dbReference type="ARBA" id="ARBA00072015"/>
    </source>
</evidence>
<evidence type="ECO:0000256" key="3">
    <source>
        <dbReference type="ARBA" id="ARBA00043879"/>
    </source>
</evidence>
<evidence type="ECO:0000313" key="9">
    <source>
        <dbReference type="Ensembl" id="ENSSSCP00030034017.1"/>
    </source>
</evidence>
<name>A0A8D0XBZ1_PIG</name>
<dbReference type="InterPro" id="IPR011993">
    <property type="entry name" value="PH-like_dom_sf"/>
</dbReference>
<dbReference type="PANTHER" id="PTHR47666">
    <property type="entry name" value="PROTEIN VASCULAR ASSOCIATED DEATH 1, CHLOROPLASTIC"/>
    <property type="match status" value="1"/>
</dbReference>
<evidence type="ECO:0000259" key="8">
    <source>
        <dbReference type="PROSITE" id="PS50086"/>
    </source>
</evidence>
<dbReference type="Gene3D" id="1.10.8.270">
    <property type="entry name" value="putative rabgap domain of human tbc1 domain family member 14 like domains"/>
    <property type="match status" value="1"/>
</dbReference>
<keyword evidence="6" id="KW-0175">Coiled coil</keyword>
<feature type="region of interest" description="Disordered" evidence="7">
    <location>
        <begin position="1025"/>
        <end position="1050"/>
    </location>
</feature>
<dbReference type="SUPFAM" id="SSF47923">
    <property type="entry name" value="Ypt/Rab-GAP domain of gyp1p"/>
    <property type="match status" value="2"/>
</dbReference>
<evidence type="ECO:0000256" key="1">
    <source>
        <dbReference type="ARBA" id="ARBA00022468"/>
    </source>
</evidence>
<accession>A0A8D0XBZ1</accession>
<dbReference type="GO" id="GO:0003008">
    <property type="term" value="P:system process"/>
    <property type="evidence" value="ECO:0007669"/>
    <property type="project" value="UniProtKB-ARBA"/>
</dbReference>
<dbReference type="AlphaFoldDB" id="A0A8D0XBZ1"/>
<dbReference type="GO" id="GO:0005096">
    <property type="term" value="F:GTPase activator activity"/>
    <property type="evidence" value="ECO:0007669"/>
    <property type="project" value="UniProtKB-KW"/>
</dbReference>
<evidence type="ECO:0000256" key="6">
    <source>
        <dbReference type="SAM" id="Coils"/>
    </source>
</evidence>
<dbReference type="PROSITE" id="PS50086">
    <property type="entry name" value="TBC_RABGAP"/>
    <property type="match status" value="1"/>
</dbReference>
<protein>
    <recommendedName>
        <fullName evidence="4">TBC1 domain family member 8</fullName>
    </recommendedName>
    <alternativeName>
        <fullName evidence="5">Vascular Rab-GAP/TBC-containing protein</fullName>
    </alternativeName>
</protein>
<dbReference type="Proteomes" id="UP000694570">
    <property type="component" value="Unplaced"/>
</dbReference>
<dbReference type="Gene3D" id="1.10.472.80">
    <property type="entry name" value="Ypt/Rab-GAP domain of gyp1p, domain 3"/>
    <property type="match status" value="1"/>
</dbReference>
<dbReference type="InterPro" id="IPR004182">
    <property type="entry name" value="GRAM"/>
</dbReference>
<evidence type="ECO:0000256" key="5">
    <source>
        <dbReference type="ARBA" id="ARBA00075953"/>
    </source>
</evidence>
<evidence type="ECO:0000256" key="7">
    <source>
        <dbReference type="SAM" id="MobiDB-lite"/>
    </source>
</evidence>
<dbReference type="FunFam" id="2.30.29.30:FF:000013">
    <property type="entry name" value="Putative TBC1 domain family member 8B"/>
    <property type="match status" value="1"/>
</dbReference>
<dbReference type="SUPFAM" id="SSF47473">
    <property type="entry name" value="EF-hand"/>
    <property type="match status" value="1"/>
</dbReference>
<reference evidence="9" key="1">
    <citation type="submission" date="2025-08" db="UniProtKB">
        <authorList>
            <consortium name="Ensembl"/>
        </authorList>
    </citation>
    <scope>IDENTIFICATION</scope>
</reference>
<dbReference type="InterPro" id="IPR011992">
    <property type="entry name" value="EF-hand-dom_pair"/>
</dbReference>
<sequence>MWLKPEEVLLKNALKLWVTQKSSCYFILQRRRGHGEGGGRLTGRLVGALDAVLDSNARVAPFRILLQVPGSQVYSPIACGELLSGSDVYWAVATGATLEEITQHWDWLEQNLLHTLSVFDNKDDIASFVKGKVKALIAEETSSRLAEQEDEPEKFREALVKFEARFNFPEAEKLVTYYSCCCWKGRVPRQGWLYLSVHHVCFYSFFLGKELKLVVPWVDIQKLERTSNVFLTDTIRITTQNKERDFSMFLNLDEVFKIMEQLADVTLRRLLDNEGFDLDPDLQEPSQITKRVLEARAQNEFFRAFFRLPRREKLHAVLDCSLWTPFSRCHTAGRMFASDSYICFASKEDGCCKVILPLREVVSIEKMEDTSLLPSPIIVSVRSKMAFQFIELRDRDSLVESLLARLKQVHADHPVRYDTSRDEDVTSPVFYSANMCSDHRFGGLETLSSQNNEEREKETNPRLHPEALVAAFRQSGSQSPDSRLVGDWVLSSPCTRGRGRGRLWVLWLLDAVTDLAAHPGYYGNLVEESMGKCCLVTEEIERDLHRSLPEHPAFQNETGIAALRRVLTAYAHRNPQIGYCQSMNILTSVLLLYAKEEEAFWLLVAVCERMLPDYFNHRVIGAQVDQSVFEELIKEQLPELAEHMQDLSALASISLSWFLTLFLSIMPLESAVNVVDCFFYDGIKAIFQLGLAVLEANAEDLCRSKDDGQALMVLSRFLDHIKNEDSPGPPVGSHHAFFSDDQEPCPVTDIADLIRDSYEKFGDQSVAQIEHMRRKHRIRVLQGHEDTTKQNVLRVVIPEVSVLPEDLEELYDLFKREHMMSCYWEQPGPLALRHDPSRPYAEQYRIDARQFARLFQLVSPWTCGAHTDILAERTFRLLDDNMDHLIEFKAFVSCLDIMYNGEMNEKIKLLYRLHIPPALTENDRDSQSPLKNPLLSTSRPLVFGKSKGDTIDYQKQLKQMIKDLAKEKDKTEKELPKMSQREFIQFCKTLYSMFHEDPEENDLYQAIATVTTLLLQIGEVGQRGNGSGSCSLESGDEPLAPAPSPEQDSVFVDTEAGKSPQESQAFPEQAEGDWTVSLEHILASLLTEQSLVNFFEKPLDIKSKLENAKINQYSLKTCEMSRQLQPELKLSSP</sequence>
<dbReference type="SMART" id="SM00164">
    <property type="entry name" value="TBC"/>
    <property type="match status" value="1"/>
</dbReference>
<dbReference type="Ensembl" id="ENSSSCT00030074327.1">
    <property type="protein sequence ID" value="ENSSSCP00030034017.1"/>
    <property type="gene ID" value="ENSSSCG00030053260.1"/>
</dbReference>
<comment type="function">
    <text evidence="3">May act as a GTPase-activating protein for Rab family protein(s).</text>
</comment>
<dbReference type="FunFam" id="2.30.29.30:FF:000259">
    <property type="entry name" value="TBC1 domain family member 8"/>
    <property type="match status" value="1"/>
</dbReference>
<dbReference type="PANTHER" id="PTHR47666:SF2">
    <property type="entry name" value="TBC1 DOMAIN FAMILY MEMBER 8 ISOFORM X1"/>
    <property type="match status" value="1"/>
</dbReference>
<dbReference type="InterPro" id="IPR000195">
    <property type="entry name" value="Rab-GAP-TBC_dom"/>
</dbReference>
<organism evidence="9 10">
    <name type="scientific">Sus scrofa</name>
    <name type="common">Pig</name>
    <dbReference type="NCBI Taxonomy" id="9823"/>
    <lineage>
        <taxon>Eukaryota</taxon>
        <taxon>Metazoa</taxon>
        <taxon>Chordata</taxon>
        <taxon>Craniata</taxon>
        <taxon>Vertebrata</taxon>
        <taxon>Euteleostomi</taxon>
        <taxon>Mammalia</taxon>
        <taxon>Eutheria</taxon>
        <taxon>Laurasiatheria</taxon>
        <taxon>Artiodactyla</taxon>
        <taxon>Suina</taxon>
        <taxon>Suidae</taxon>
        <taxon>Sus</taxon>
    </lineage>
</organism>